<gene>
    <name evidence="1" type="ORF">Z169_03762</name>
</gene>
<organism evidence="1 2">
    <name type="scientific">Egretta garzetta</name>
    <name type="common">Little egret</name>
    <dbReference type="NCBI Taxonomy" id="188379"/>
    <lineage>
        <taxon>Eukaryota</taxon>
        <taxon>Metazoa</taxon>
        <taxon>Chordata</taxon>
        <taxon>Craniata</taxon>
        <taxon>Vertebrata</taxon>
        <taxon>Euteleostomi</taxon>
        <taxon>Archelosauria</taxon>
        <taxon>Archosauria</taxon>
        <taxon>Dinosauria</taxon>
        <taxon>Saurischia</taxon>
        <taxon>Theropoda</taxon>
        <taxon>Coelurosauria</taxon>
        <taxon>Aves</taxon>
        <taxon>Neognathae</taxon>
        <taxon>Neoaves</taxon>
        <taxon>Aequornithes</taxon>
        <taxon>Pelecaniformes</taxon>
        <taxon>Ardeidae</taxon>
        <taxon>Egretta</taxon>
    </lineage>
</organism>
<sequence>NAFKLNQGRFRLDIRKKFFTRRVVKHWNRLPREVVEASSLETFKARLDRALSNLI</sequence>
<reference evidence="1 2" key="1">
    <citation type="submission" date="2014-04" db="EMBL/GenBank/DDBJ databases">
        <title>Genome evolution of avian class.</title>
        <authorList>
            <person name="Zhang G."/>
            <person name="Li C."/>
        </authorList>
    </citation>
    <scope>NUCLEOTIDE SEQUENCE [LARGE SCALE GENOMIC DNA]</scope>
    <source>
        <strain evidence="1">BGI_Z169</strain>
    </source>
</reference>
<evidence type="ECO:0000313" key="1">
    <source>
        <dbReference type="EMBL" id="KFP21750.1"/>
    </source>
</evidence>
<dbReference type="EMBL" id="KK502229">
    <property type="protein sequence ID" value="KFP21750.1"/>
    <property type="molecule type" value="Genomic_DNA"/>
</dbReference>
<keyword evidence="2" id="KW-1185">Reference proteome</keyword>
<feature type="non-terminal residue" evidence="1">
    <location>
        <position position="55"/>
    </location>
</feature>
<evidence type="ECO:0008006" key="3">
    <source>
        <dbReference type="Google" id="ProtNLM"/>
    </source>
</evidence>
<dbReference type="Proteomes" id="UP000053119">
    <property type="component" value="Unassembled WGS sequence"/>
</dbReference>
<evidence type="ECO:0000313" key="2">
    <source>
        <dbReference type="Proteomes" id="UP000053119"/>
    </source>
</evidence>
<proteinExistence type="predicted"/>
<dbReference type="AlphaFoldDB" id="A0A091JPR7"/>
<feature type="non-terminal residue" evidence="1">
    <location>
        <position position="1"/>
    </location>
</feature>
<name>A0A091JPR7_EGRGA</name>
<protein>
    <recommendedName>
        <fullName evidence="3">Nidogen G2 beta-barrel domain-containing protein</fullName>
    </recommendedName>
</protein>
<accession>A0A091JPR7</accession>